<accession>A0A4Q7NM49</accession>
<dbReference type="Proteomes" id="UP000292445">
    <property type="component" value="Unassembled WGS sequence"/>
</dbReference>
<evidence type="ECO:0000313" key="3">
    <source>
        <dbReference type="EMBL" id="RZS85630.1"/>
    </source>
</evidence>
<sequence>MNRRLCLAHLAGLGALALLPTARAQNLVMKLTTTTSDDLGVDWLNAYKVNLEAATQNKVKGQVYPASQLGTAQRTIEGVSMGTVEMALNASGMYEGLDARFGALAVPGVFDSIDHGMKVLADPEVKARLASIASKKGVEVLTTLVHSQCSIVSRKPIRKLSDLAGQKIRVPGSSILIAQLRQLGANPVSMSLGEVLPAFQNGTLDGVYSGTPIPSALKYFDVAKSQTLLPSTYIAIVGLASPTFLKSAGPLEQPLRQAARKTDAEIGPRVHARVAEARAIWEKGGGEMIELSSADAKAYLDAVIPAAMKELSADARKDYEALRAAATRLRS</sequence>
<dbReference type="GO" id="GO:0055085">
    <property type="term" value="P:transmembrane transport"/>
    <property type="evidence" value="ECO:0007669"/>
    <property type="project" value="InterPro"/>
</dbReference>
<keyword evidence="4" id="KW-1185">Reference proteome</keyword>
<dbReference type="SUPFAM" id="SSF53850">
    <property type="entry name" value="Periplasmic binding protein-like II"/>
    <property type="match status" value="1"/>
</dbReference>
<dbReference type="PANTHER" id="PTHR33376:SF5">
    <property type="entry name" value="EXTRACYTOPLASMIC SOLUTE RECEPTOR PROTEIN"/>
    <property type="match status" value="1"/>
</dbReference>
<feature type="chain" id="PRO_5020901877" evidence="2">
    <location>
        <begin position="25"/>
        <end position="331"/>
    </location>
</feature>
<dbReference type="Pfam" id="PF03480">
    <property type="entry name" value="DctP"/>
    <property type="match status" value="1"/>
</dbReference>
<organism evidence="3 4">
    <name type="scientific">Pigmentiphaga kullae</name>
    <dbReference type="NCBI Taxonomy" id="151784"/>
    <lineage>
        <taxon>Bacteria</taxon>
        <taxon>Pseudomonadati</taxon>
        <taxon>Pseudomonadota</taxon>
        <taxon>Betaproteobacteria</taxon>
        <taxon>Burkholderiales</taxon>
        <taxon>Alcaligenaceae</taxon>
        <taxon>Pigmentiphaga</taxon>
    </lineage>
</organism>
<reference evidence="3 4" key="1">
    <citation type="submission" date="2019-02" db="EMBL/GenBank/DDBJ databases">
        <title>Genomic Encyclopedia of Type Strains, Phase IV (KMG-IV): sequencing the most valuable type-strain genomes for metagenomic binning, comparative biology and taxonomic classification.</title>
        <authorList>
            <person name="Goeker M."/>
        </authorList>
    </citation>
    <scope>NUCLEOTIDE SEQUENCE [LARGE SCALE GENOMIC DNA]</scope>
    <source>
        <strain evidence="3 4">K24</strain>
    </source>
</reference>
<protein>
    <submittedName>
        <fullName evidence="3">TRAP-type C4-dicarboxylate transport system substrate-binding protein</fullName>
    </submittedName>
</protein>
<evidence type="ECO:0000256" key="2">
    <source>
        <dbReference type="SAM" id="SignalP"/>
    </source>
</evidence>
<dbReference type="RefSeq" id="WP_130356807.1">
    <property type="nucleotide sequence ID" value="NZ_SGXC01000001.1"/>
</dbReference>
<dbReference type="OrthoDB" id="9794826at2"/>
<evidence type="ECO:0000256" key="1">
    <source>
        <dbReference type="ARBA" id="ARBA00022729"/>
    </source>
</evidence>
<comment type="caution">
    <text evidence="3">The sequence shown here is derived from an EMBL/GenBank/DDBJ whole genome shotgun (WGS) entry which is preliminary data.</text>
</comment>
<dbReference type="CDD" id="cd13603">
    <property type="entry name" value="PBP2_TRAP_Siap_TeaA_like"/>
    <property type="match status" value="1"/>
</dbReference>
<dbReference type="EMBL" id="SGXC01000001">
    <property type="protein sequence ID" value="RZS85630.1"/>
    <property type="molecule type" value="Genomic_DNA"/>
</dbReference>
<feature type="signal peptide" evidence="2">
    <location>
        <begin position="1"/>
        <end position="24"/>
    </location>
</feature>
<dbReference type="PANTHER" id="PTHR33376">
    <property type="match status" value="1"/>
</dbReference>
<dbReference type="Gene3D" id="3.40.190.170">
    <property type="entry name" value="Bacterial extracellular solute-binding protein, family 7"/>
    <property type="match status" value="1"/>
</dbReference>
<dbReference type="InterPro" id="IPR018389">
    <property type="entry name" value="DctP_fam"/>
</dbReference>
<dbReference type="InterPro" id="IPR038404">
    <property type="entry name" value="TRAP_DctP_sf"/>
</dbReference>
<name>A0A4Q7NM49_9BURK</name>
<proteinExistence type="predicted"/>
<gene>
    <name evidence="3" type="ORF">EV675_1660</name>
</gene>
<dbReference type="NCBIfam" id="NF037995">
    <property type="entry name" value="TRAP_S1"/>
    <property type="match status" value="1"/>
</dbReference>
<keyword evidence="1 2" id="KW-0732">Signal</keyword>
<dbReference type="AlphaFoldDB" id="A0A4Q7NM49"/>
<evidence type="ECO:0000313" key="4">
    <source>
        <dbReference type="Proteomes" id="UP000292445"/>
    </source>
</evidence>